<keyword evidence="2" id="KW-1185">Reference proteome</keyword>
<dbReference type="EMBL" id="CP020918">
    <property type="protein sequence ID" value="AWG22806.1"/>
    <property type="molecule type" value="Genomic_DNA"/>
</dbReference>
<dbReference type="Gene3D" id="2.60.120.260">
    <property type="entry name" value="Galactose-binding domain-like"/>
    <property type="match status" value="1"/>
</dbReference>
<accession>A0A2S1LH12</accession>
<dbReference type="KEGG" id="ffa:FFWV33_15355"/>
<evidence type="ECO:0000313" key="2">
    <source>
        <dbReference type="Proteomes" id="UP000244527"/>
    </source>
</evidence>
<dbReference type="Proteomes" id="UP000244527">
    <property type="component" value="Chromosome"/>
</dbReference>
<organism evidence="1 2">
    <name type="scientific">Flavobacterium faecale</name>
    <dbReference type="NCBI Taxonomy" id="1355330"/>
    <lineage>
        <taxon>Bacteria</taxon>
        <taxon>Pseudomonadati</taxon>
        <taxon>Bacteroidota</taxon>
        <taxon>Flavobacteriia</taxon>
        <taxon>Flavobacteriales</taxon>
        <taxon>Flavobacteriaceae</taxon>
        <taxon>Flavobacterium</taxon>
    </lineage>
</organism>
<dbReference type="PROSITE" id="PS51257">
    <property type="entry name" value="PROKAR_LIPOPROTEIN"/>
    <property type="match status" value="1"/>
</dbReference>
<dbReference type="AlphaFoldDB" id="A0A2S1LH12"/>
<proteinExistence type="predicted"/>
<reference evidence="1 2" key="1">
    <citation type="submission" date="2017-04" db="EMBL/GenBank/DDBJ databases">
        <title>Compelte genome sequence of WV33.</title>
        <authorList>
            <person name="Lee P.C."/>
        </authorList>
    </citation>
    <scope>NUCLEOTIDE SEQUENCE [LARGE SCALE GENOMIC DNA]</scope>
    <source>
        <strain evidence="1 2">WV33</strain>
    </source>
</reference>
<name>A0A2S1LH12_9FLAO</name>
<sequence length="565" mass="61775">MQIFINKNCSNKTKDMKKIIKITAPLLLLFVAIGCGNRDYVVPSTFSDAGFYSTYGKGLNKSAVVGDYATFQDISQGAIFHTWEIEEGNEILTGPIAQSAKTYDKYIKNPGQTKTEDKTINVLFNKGNIITKIKMFDVFNEMVTFRRDEKPIVPYPINNEGGDIVAVLQTEGPWAGKYVLEIEIIVDVYDTVVPKMILTQKGTVVDHTVAGAFIDIKAGEAVQLQDISATVPNTSRPDGRTWKFTDAEGKQVFSSQNENLSLQFKKLGIYRGTLTATRSASDNINGSSTIYEIPISFRVIQSDQPYFQSGAIKSLVTSIIQVPMSTSIEPGFADQKSFFTVKVNGVVFPVTSVNLDAVNESVVNINVGKLYPADKVTISYAGGSIKSSDDRNLVPFTDKAVTVFDPNFLGTDAGGFEDLFGATWVASNNNSGTISYSTEQKLTGTSSIKAVAQGSERARFQSTGNGTSKVFNLVAGTTYTIRYSRFVKSGGSVSGDKIFLIYPQVQINGPSSTYNAADNDQWKTYEIDYVPSSDVSGQSFYIQLNPGDGTVYYDNFYIAVKSVRP</sequence>
<gene>
    <name evidence="1" type="ORF">FFWV33_15355</name>
</gene>
<protein>
    <submittedName>
        <fullName evidence="1">Uncharacterized protein</fullName>
    </submittedName>
</protein>
<evidence type="ECO:0000313" key="1">
    <source>
        <dbReference type="EMBL" id="AWG22806.1"/>
    </source>
</evidence>